<evidence type="ECO:0000313" key="2">
    <source>
        <dbReference type="EMBL" id="MRY60868.1"/>
    </source>
</evidence>
<comment type="caution">
    <text evidence="2">The sequence shown here is derived from an EMBL/GenBank/DDBJ whole genome shotgun (WGS) entry which is preliminary data.</text>
</comment>
<dbReference type="SMART" id="SM00382">
    <property type="entry name" value="AAA"/>
    <property type="match status" value="1"/>
</dbReference>
<protein>
    <recommendedName>
        <fullName evidence="1">AAA+ ATPase domain-containing protein</fullName>
    </recommendedName>
</protein>
<dbReference type="RefSeq" id="WP_154398469.1">
    <property type="nucleotide sequence ID" value="NZ_WKLT01000214.1"/>
</dbReference>
<dbReference type="CDD" id="cd00009">
    <property type="entry name" value="AAA"/>
    <property type="match status" value="1"/>
</dbReference>
<dbReference type="PANTHER" id="PTHR30050:SF4">
    <property type="entry name" value="ATP-BINDING PROTEIN RV3427C IN INSERTION SEQUENCE-RELATED"/>
    <property type="match status" value="1"/>
</dbReference>
<dbReference type="InterPro" id="IPR027417">
    <property type="entry name" value="P-loop_NTPase"/>
</dbReference>
<dbReference type="Gene3D" id="3.40.50.300">
    <property type="entry name" value="P-loop containing nucleotide triphosphate hydrolases"/>
    <property type="match status" value="1"/>
</dbReference>
<dbReference type="AlphaFoldDB" id="A0A7K0GNY1"/>
<dbReference type="GO" id="GO:0005524">
    <property type="term" value="F:ATP binding"/>
    <property type="evidence" value="ECO:0007669"/>
    <property type="project" value="InterPro"/>
</dbReference>
<sequence length="252" mass="28007">MQSIGEIVKDSMGGLFTPISKTVKTCEKHGVEYEEIVYPRHTVGCPKCREEREVARKAEEMTQREEAYKAHKQAQIEKRIGNSRIPKRFVDKTVGGYRVDAGNEQQQYIVDRIKTYAHEFSGGSHSGRNLALLGNAGTGKTHLACAVGRHVIQNCNGLARFASVSEINRLVREAKSFDSEISETEVIQSLGGYDLLIIDEVGVQSGTEAESRALFDVFNERYQNCKPTILISNLSPAGFREAVGDRIADRVK</sequence>
<dbReference type="InterPro" id="IPR002611">
    <property type="entry name" value="IstB_ATP-bd"/>
</dbReference>
<dbReference type="PANTHER" id="PTHR30050">
    <property type="entry name" value="CHROMOSOMAL REPLICATION INITIATOR PROTEIN DNAA"/>
    <property type="match status" value="1"/>
</dbReference>
<dbReference type="EMBL" id="WKLT01000214">
    <property type="protein sequence ID" value="MRY60868.1"/>
    <property type="molecule type" value="Genomic_DNA"/>
</dbReference>
<gene>
    <name evidence="2" type="ORF">GKD59_23960</name>
</gene>
<name>A0A7K0GNY1_PARDI</name>
<feature type="non-terminal residue" evidence="2">
    <location>
        <position position="252"/>
    </location>
</feature>
<accession>A0A7K0GNY1</accession>
<dbReference type="GO" id="GO:0006260">
    <property type="term" value="P:DNA replication"/>
    <property type="evidence" value="ECO:0007669"/>
    <property type="project" value="TreeGrafter"/>
</dbReference>
<proteinExistence type="predicted"/>
<dbReference type="SUPFAM" id="SSF52540">
    <property type="entry name" value="P-loop containing nucleoside triphosphate hydrolases"/>
    <property type="match status" value="1"/>
</dbReference>
<dbReference type="InterPro" id="IPR003593">
    <property type="entry name" value="AAA+_ATPase"/>
</dbReference>
<feature type="domain" description="AAA+ ATPase" evidence="1">
    <location>
        <begin position="126"/>
        <end position="252"/>
    </location>
</feature>
<evidence type="ECO:0000313" key="3">
    <source>
        <dbReference type="Proteomes" id="UP000463337"/>
    </source>
</evidence>
<reference evidence="2 3" key="1">
    <citation type="journal article" date="2019" name="Nat. Med.">
        <title>A library of human gut bacterial isolates paired with longitudinal multiomics data enables mechanistic microbiome research.</title>
        <authorList>
            <person name="Poyet M."/>
            <person name="Groussin M."/>
            <person name="Gibbons S.M."/>
            <person name="Avila-Pacheco J."/>
            <person name="Jiang X."/>
            <person name="Kearney S.M."/>
            <person name="Perrotta A.R."/>
            <person name="Berdy B."/>
            <person name="Zhao S."/>
            <person name="Lieberman T.D."/>
            <person name="Swanson P.K."/>
            <person name="Smith M."/>
            <person name="Roesemann S."/>
            <person name="Alexander J.E."/>
            <person name="Rich S.A."/>
            <person name="Livny J."/>
            <person name="Vlamakis H."/>
            <person name="Clish C."/>
            <person name="Bullock K."/>
            <person name="Deik A."/>
            <person name="Scott J."/>
            <person name="Pierce K.A."/>
            <person name="Xavier R.J."/>
            <person name="Alm E.J."/>
        </authorList>
    </citation>
    <scope>NUCLEOTIDE SEQUENCE [LARGE SCALE GENOMIC DNA]</scope>
    <source>
        <strain evidence="2 3">BIOML-A41</strain>
    </source>
</reference>
<evidence type="ECO:0000259" key="1">
    <source>
        <dbReference type="SMART" id="SM00382"/>
    </source>
</evidence>
<organism evidence="2 3">
    <name type="scientific">Parabacteroides distasonis</name>
    <dbReference type="NCBI Taxonomy" id="823"/>
    <lineage>
        <taxon>Bacteria</taxon>
        <taxon>Pseudomonadati</taxon>
        <taxon>Bacteroidota</taxon>
        <taxon>Bacteroidia</taxon>
        <taxon>Bacteroidales</taxon>
        <taxon>Tannerellaceae</taxon>
        <taxon>Parabacteroides</taxon>
    </lineage>
</organism>
<dbReference type="Proteomes" id="UP000463337">
    <property type="component" value="Unassembled WGS sequence"/>
</dbReference>
<dbReference type="Pfam" id="PF01695">
    <property type="entry name" value="IstB_IS21"/>
    <property type="match status" value="1"/>
</dbReference>